<accession>A0ABX1MSY4</accession>
<reference evidence="1 2" key="1">
    <citation type="submission" date="2019-12" db="EMBL/GenBank/DDBJ databases">
        <title>Comparative genomics gives insights into the taxonomy of the Azoarcus-Aromatoleum group and reveals separate origins of nif in the plant-associated Azoarcus and non-plant-associated Aromatoleum sub-groups.</title>
        <authorList>
            <person name="Lafos M."/>
            <person name="Maluk M."/>
            <person name="Batista M."/>
            <person name="Junghare M."/>
            <person name="Carmona M."/>
            <person name="Faoro H."/>
            <person name="Cruz L.M."/>
            <person name="Battistoni F."/>
            <person name="De Souza E."/>
            <person name="Pedrosa F."/>
            <person name="Chen W.-M."/>
            <person name="Poole P.S."/>
            <person name="Dixon R.A."/>
            <person name="James E.K."/>
        </authorList>
    </citation>
    <scope>NUCLEOTIDE SEQUENCE [LARGE SCALE GENOMIC DNA]</scope>
    <source>
        <strain evidence="1 2">ToN1</strain>
    </source>
</reference>
<dbReference type="EMBL" id="WTVR01000063">
    <property type="protein sequence ID" value="NMF91055.1"/>
    <property type="molecule type" value="Genomic_DNA"/>
</dbReference>
<dbReference type="Proteomes" id="UP000652074">
    <property type="component" value="Unassembled WGS sequence"/>
</dbReference>
<keyword evidence="2" id="KW-1185">Reference proteome</keyword>
<comment type="caution">
    <text evidence="1">The sequence shown here is derived from an EMBL/GenBank/DDBJ whole genome shotgun (WGS) entry which is preliminary data.</text>
</comment>
<sequence length="91" mass="10622">MQLSNHAVAQMQQRAISESMIDYLIEWGRKAYDHRGAVICYFDKSSRIQLLKHVGERRAKQLEHQLDAYVVVSTSGKVITVGHRYKRINRH</sequence>
<evidence type="ECO:0000313" key="2">
    <source>
        <dbReference type="Proteomes" id="UP000652074"/>
    </source>
</evidence>
<dbReference type="Pfam" id="PF14076">
    <property type="entry name" value="DUF4258"/>
    <property type="match status" value="1"/>
</dbReference>
<organism evidence="1 2">
    <name type="scientific">Aromatoleum petrolei</name>
    <dbReference type="NCBI Taxonomy" id="76116"/>
    <lineage>
        <taxon>Bacteria</taxon>
        <taxon>Pseudomonadati</taxon>
        <taxon>Pseudomonadota</taxon>
        <taxon>Betaproteobacteria</taxon>
        <taxon>Rhodocyclales</taxon>
        <taxon>Rhodocyclaceae</taxon>
        <taxon>Aromatoleum</taxon>
    </lineage>
</organism>
<gene>
    <name evidence="1" type="ORF">GPA26_21570</name>
</gene>
<dbReference type="RefSeq" id="WP_169208384.1">
    <property type="nucleotide sequence ID" value="NZ_CP059560.1"/>
</dbReference>
<name>A0ABX1MSY4_9RHOO</name>
<proteinExistence type="predicted"/>
<dbReference type="InterPro" id="IPR025354">
    <property type="entry name" value="DUF4258"/>
</dbReference>
<evidence type="ECO:0000313" key="1">
    <source>
        <dbReference type="EMBL" id="NMF91055.1"/>
    </source>
</evidence>
<protein>
    <submittedName>
        <fullName evidence="1">DUF4258 domain-containing protein</fullName>
    </submittedName>
</protein>